<evidence type="ECO:0000313" key="2">
    <source>
        <dbReference type="EMBL" id="WUR11425.1"/>
    </source>
</evidence>
<dbReference type="Pfam" id="PF14248">
    <property type="entry name" value="DUF4345"/>
    <property type="match status" value="1"/>
</dbReference>
<keyword evidence="3" id="KW-1185">Reference proteome</keyword>
<feature type="transmembrane region" description="Helical" evidence="1">
    <location>
        <begin position="74"/>
        <end position="96"/>
    </location>
</feature>
<proteinExistence type="predicted"/>
<gene>
    <name evidence="2" type="ORF">E7V67_017080</name>
</gene>
<feature type="transmembrane region" description="Helical" evidence="1">
    <location>
        <begin position="102"/>
        <end position="121"/>
    </location>
</feature>
<keyword evidence="1" id="KW-0812">Transmembrane</keyword>
<keyword evidence="1" id="KW-1133">Transmembrane helix</keyword>
<reference evidence="2 3" key="1">
    <citation type="journal article" date="2019" name="Int. J. Syst. Evol. Microbiol.">
        <title>The Draft Whole-Genome Sequence of the Antibiotic Producer Empedobacter haloabium ATCC 31962 Provides Indications for Its Taxonomic Reclassification.</title>
        <authorList>
            <person name="Miess H."/>
            <person name="Arlt P."/>
            <person name="Apel A.K."/>
            <person name="Weber T."/>
            <person name="Nieselt K."/>
            <person name="Hanssen F."/>
            <person name="Czemmel S."/>
            <person name="Nahnsen S."/>
            <person name="Gross H."/>
        </authorList>
    </citation>
    <scope>NUCLEOTIDE SEQUENCE [LARGE SCALE GENOMIC DNA]</scope>
    <source>
        <strain evidence="2 3">ATCC 31962</strain>
    </source>
</reference>
<sequence>MTKKALQVVTALLGLVPFGTGLVGMMGLSDPLYASLGIPDAPVLDSNLRFLSGVWLGVGCAVLWLVPRIESQGILFRVLWGMIFLGGVGRVLSMGFAGWPPAPFIAFTALEIVGAPLFVYWQARVAAQVSGAALNRGYAGLAARP</sequence>
<accession>A0ABZ1UFB5</accession>
<keyword evidence="1" id="KW-0472">Membrane</keyword>
<dbReference type="Proteomes" id="UP000321323">
    <property type="component" value="Chromosome"/>
</dbReference>
<evidence type="ECO:0000313" key="3">
    <source>
        <dbReference type="Proteomes" id="UP000321323"/>
    </source>
</evidence>
<organism evidence="2 3">
    <name type="scientific">[Empedobacter] haloabium</name>
    <dbReference type="NCBI Taxonomy" id="592317"/>
    <lineage>
        <taxon>Bacteria</taxon>
        <taxon>Pseudomonadati</taxon>
        <taxon>Pseudomonadota</taxon>
        <taxon>Betaproteobacteria</taxon>
        <taxon>Burkholderiales</taxon>
        <taxon>Oxalobacteraceae</taxon>
        <taxon>Telluria group</taxon>
        <taxon>Telluria group incertae sedis</taxon>
    </lineage>
</organism>
<dbReference type="InterPro" id="IPR025597">
    <property type="entry name" value="DUF4345"/>
</dbReference>
<feature type="transmembrane region" description="Helical" evidence="1">
    <location>
        <begin position="50"/>
        <end position="67"/>
    </location>
</feature>
<dbReference type="EMBL" id="CP136508">
    <property type="protein sequence ID" value="WUR11425.1"/>
    <property type="molecule type" value="Genomic_DNA"/>
</dbReference>
<protein>
    <submittedName>
        <fullName evidence="2">DUF4345 domain-containing protein</fullName>
    </submittedName>
</protein>
<name>A0ABZ1UFB5_9BURK</name>
<evidence type="ECO:0000256" key="1">
    <source>
        <dbReference type="SAM" id="Phobius"/>
    </source>
</evidence>